<gene>
    <name evidence="2" type="ORF">BJ960_000095</name>
</gene>
<feature type="compositionally biased region" description="Basic and acidic residues" evidence="1">
    <location>
        <begin position="285"/>
        <end position="304"/>
    </location>
</feature>
<evidence type="ECO:0008006" key="4">
    <source>
        <dbReference type="Google" id="ProtNLM"/>
    </source>
</evidence>
<evidence type="ECO:0000256" key="1">
    <source>
        <dbReference type="SAM" id="MobiDB-lite"/>
    </source>
</evidence>
<organism evidence="2 3">
    <name type="scientific">Leucobacter aridicollis</name>
    <dbReference type="NCBI Taxonomy" id="283878"/>
    <lineage>
        <taxon>Bacteria</taxon>
        <taxon>Bacillati</taxon>
        <taxon>Actinomycetota</taxon>
        <taxon>Actinomycetes</taxon>
        <taxon>Micrococcales</taxon>
        <taxon>Microbacteriaceae</taxon>
        <taxon>Leucobacter</taxon>
    </lineage>
</organism>
<name>A0A852RF17_9MICO</name>
<dbReference type="RefSeq" id="WP_185985815.1">
    <property type="nucleotide sequence ID" value="NZ_BAAALZ010000003.1"/>
</dbReference>
<sequence>MNQPRYRYEPRPEEPIIVVDAAPSSPASGATGHATSQQHPAVAKALDGVLTVQRPIVLAHLKRIRSRHPGATPQQLIEMLERHYLTTVMTGGAGVGAAAAIPAVGTAAALALAGAETLGFIEATALFAHAVAEVHGIVLTDRDRTHALILALMLGDEGATLLRQVTGQVAGGMARNAFWSEIVTTAMPKNLVGPAVDQLRSMFLKKLAKTGTASVIGKVIPYGVGAVIGGTGNRLLGRKVVRSARTAFGPAPFAYPENLAVIPPRQPREVRRAERKQLAAGRKQLSIERKQAAAERKQLERFGADPDATPGAPDAP</sequence>
<proteinExistence type="predicted"/>
<protein>
    <recommendedName>
        <fullName evidence="4">EcsC family protein</fullName>
    </recommendedName>
</protein>
<feature type="region of interest" description="Disordered" evidence="1">
    <location>
        <begin position="266"/>
        <end position="316"/>
    </location>
</feature>
<accession>A0A852RF17</accession>
<feature type="compositionally biased region" description="Low complexity" evidence="1">
    <location>
        <begin position="305"/>
        <end position="316"/>
    </location>
</feature>
<comment type="caution">
    <text evidence="2">The sequence shown here is derived from an EMBL/GenBank/DDBJ whole genome shotgun (WGS) entry which is preliminary data.</text>
</comment>
<dbReference type="Proteomes" id="UP000586095">
    <property type="component" value="Unassembled WGS sequence"/>
</dbReference>
<evidence type="ECO:0000313" key="3">
    <source>
        <dbReference type="Proteomes" id="UP000586095"/>
    </source>
</evidence>
<evidence type="ECO:0000313" key="2">
    <source>
        <dbReference type="EMBL" id="NYD25292.1"/>
    </source>
</evidence>
<dbReference type="EMBL" id="JACCBD010000001">
    <property type="protein sequence ID" value="NYD25292.1"/>
    <property type="molecule type" value="Genomic_DNA"/>
</dbReference>
<keyword evidence="3" id="KW-1185">Reference proteome</keyword>
<dbReference type="AlphaFoldDB" id="A0A852RF17"/>
<feature type="compositionally biased region" description="Basic and acidic residues" evidence="1">
    <location>
        <begin position="266"/>
        <end position="277"/>
    </location>
</feature>
<reference evidence="2 3" key="1">
    <citation type="submission" date="2020-07" db="EMBL/GenBank/DDBJ databases">
        <title>Sequencing the genomes of 1000 actinobacteria strains.</title>
        <authorList>
            <person name="Klenk H.-P."/>
        </authorList>
    </citation>
    <scope>NUCLEOTIDE SEQUENCE [LARGE SCALE GENOMIC DNA]</scope>
    <source>
        <strain evidence="2 3">DSM 17380</strain>
    </source>
</reference>